<evidence type="ECO:0000259" key="1">
    <source>
        <dbReference type="Pfam" id="PF22693"/>
    </source>
</evidence>
<accession>A0AAE0MA16</accession>
<dbReference type="InterPro" id="IPR054586">
    <property type="entry name" value="MACPF_1_fungal"/>
</dbReference>
<sequence>MEDQNEEPLPAEAGAGDLIIEYQDDDPENFKREQWEAILRNNTLLYGLVVNPKTGEVSKARRPAFQVKESAFENAAFDHYIFDDSTISVTEVHNQFQRSLVQHCLNMKEVEVALGVALPDLANVGTSFGVGHEASSSTSYSTTESSSKLQASYNFPRMGMYLDENFIELTPHCSESISEIRYAKDHEQRGLALRFLETYGSLFSKEVQVGGQMNCVCSAREVVGETVEDKLDALKATAAAAFGGAGASARNSVKASRQKGFGNYHKQAQNRQRLLWEVRGGDTTLVSDPAQWVATVKNFTKWRVIKRFRPVAVYEMAIPIFCKDMSIWGENDIRQLQSVFEEARAELVRPLIEDSKPDLAMCGNEHQLADPEFAFNKKHKRSSLFGKFGR</sequence>
<feature type="domain" description="MACPF-like" evidence="1">
    <location>
        <begin position="190"/>
        <end position="317"/>
    </location>
</feature>
<gene>
    <name evidence="2" type="ORF">B0H66DRAFT_106579</name>
</gene>
<dbReference type="Proteomes" id="UP001283341">
    <property type="component" value="Unassembled WGS sequence"/>
</dbReference>
<evidence type="ECO:0000313" key="2">
    <source>
        <dbReference type="EMBL" id="KAK3324887.1"/>
    </source>
</evidence>
<keyword evidence="3" id="KW-1185">Reference proteome</keyword>
<organism evidence="2 3">
    <name type="scientific">Apodospora peruviana</name>
    <dbReference type="NCBI Taxonomy" id="516989"/>
    <lineage>
        <taxon>Eukaryota</taxon>
        <taxon>Fungi</taxon>
        <taxon>Dikarya</taxon>
        <taxon>Ascomycota</taxon>
        <taxon>Pezizomycotina</taxon>
        <taxon>Sordariomycetes</taxon>
        <taxon>Sordariomycetidae</taxon>
        <taxon>Sordariales</taxon>
        <taxon>Lasiosphaeriaceae</taxon>
        <taxon>Apodospora</taxon>
    </lineage>
</organism>
<dbReference type="EMBL" id="JAUEDM010000002">
    <property type="protein sequence ID" value="KAK3324887.1"/>
    <property type="molecule type" value="Genomic_DNA"/>
</dbReference>
<reference evidence="2" key="2">
    <citation type="submission" date="2023-06" db="EMBL/GenBank/DDBJ databases">
        <authorList>
            <consortium name="Lawrence Berkeley National Laboratory"/>
            <person name="Haridas S."/>
            <person name="Hensen N."/>
            <person name="Bonometti L."/>
            <person name="Westerberg I."/>
            <person name="Brannstrom I.O."/>
            <person name="Guillou S."/>
            <person name="Cros-Aarteil S."/>
            <person name="Calhoun S."/>
            <person name="Kuo A."/>
            <person name="Mondo S."/>
            <person name="Pangilinan J."/>
            <person name="Riley R."/>
            <person name="Labutti K."/>
            <person name="Andreopoulos B."/>
            <person name="Lipzen A."/>
            <person name="Chen C."/>
            <person name="Yanf M."/>
            <person name="Daum C."/>
            <person name="Ng V."/>
            <person name="Clum A."/>
            <person name="Steindorff A."/>
            <person name="Ohm R."/>
            <person name="Martin F."/>
            <person name="Silar P."/>
            <person name="Natvig D."/>
            <person name="Lalanne C."/>
            <person name="Gautier V."/>
            <person name="Ament-Velasquez S.L."/>
            <person name="Kruys A."/>
            <person name="Hutchinson M.I."/>
            <person name="Powell A.J."/>
            <person name="Barry K."/>
            <person name="Miller A.N."/>
            <person name="Grigoriev I.V."/>
            <person name="Debuchy R."/>
            <person name="Gladieux P."/>
            <person name="Thoren M.H."/>
            <person name="Johannesson H."/>
        </authorList>
    </citation>
    <scope>NUCLEOTIDE SEQUENCE</scope>
    <source>
        <strain evidence="2">CBS 118394</strain>
    </source>
</reference>
<reference evidence="2" key="1">
    <citation type="journal article" date="2023" name="Mol. Phylogenet. Evol.">
        <title>Genome-scale phylogeny and comparative genomics of the fungal order Sordariales.</title>
        <authorList>
            <person name="Hensen N."/>
            <person name="Bonometti L."/>
            <person name="Westerberg I."/>
            <person name="Brannstrom I.O."/>
            <person name="Guillou S."/>
            <person name="Cros-Aarteil S."/>
            <person name="Calhoun S."/>
            <person name="Haridas S."/>
            <person name="Kuo A."/>
            <person name="Mondo S."/>
            <person name="Pangilinan J."/>
            <person name="Riley R."/>
            <person name="LaButti K."/>
            <person name="Andreopoulos B."/>
            <person name="Lipzen A."/>
            <person name="Chen C."/>
            <person name="Yan M."/>
            <person name="Daum C."/>
            <person name="Ng V."/>
            <person name="Clum A."/>
            <person name="Steindorff A."/>
            <person name="Ohm R.A."/>
            <person name="Martin F."/>
            <person name="Silar P."/>
            <person name="Natvig D.O."/>
            <person name="Lalanne C."/>
            <person name="Gautier V."/>
            <person name="Ament-Velasquez S.L."/>
            <person name="Kruys A."/>
            <person name="Hutchinson M.I."/>
            <person name="Powell A.J."/>
            <person name="Barry K."/>
            <person name="Miller A.N."/>
            <person name="Grigoriev I.V."/>
            <person name="Debuchy R."/>
            <person name="Gladieux P."/>
            <person name="Hiltunen Thoren M."/>
            <person name="Johannesson H."/>
        </authorList>
    </citation>
    <scope>NUCLEOTIDE SEQUENCE</scope>
    <source>
        <strain evidence="2">CBS 118394</strain>
    </source>
</reference>
<protein>
    <recommendedName>
        <fullName evidence="1">MACPF-like domain-containing protein</fullName>
    </recommendedName>
</protein>
<proteinExistence type="predicted"/>
<name>A0AAE0MA16_9PEZI</name>
<comment type="caution">
    <text evidence="2">The sequence shown here is derived from an EMBL/GenBank/DDBJ whole genome shotgun (WGS) entry which is preliminary data.</text>
</comment>
<evidence type="ECO:0000313" key="3">
    <source>
        <dbReference type="Proteomes" id="UP001283341"/>
    </source>
</evidence>
<dbReference type="Pfam" id="PF22693">
    <property type="entry name" value="MACPF_1"/>
    <property type="match status" value="1"/>
</dbReference>
<dbReference type="AlphaFoldDB" id="A0AAE0MA16"/>